<dbReference type="InterPro" id="IPR015421">
    <property type="entry name" value="PyrdxlP-dep_Trfase_major"/>
</dbReference>
<dbReference type="Proteomes" id="UP000295525">
    <property type="component" value="Unassembled WGS sequence"/>
</dbReference>
<dbReference type="FunFam" id="3.40.640.10:FF:000013">
    <property type="entry name" value="4-aminobutyrate aminotransferase"/>
    <property type="match status" value="1"/>
</dbReference>
<dbReference type="GO" id="GO:0030170">
    <property type="term" value="F:pyridoxal phosphate binding"/>
    <property type="evidence" value="ECO:0007669"/>
    <property type="project" value="InterPro"/>
</dbReference>
<dbReference type="Gene3D" id="3.40.640.10">
    <property type="entry name" value="Type I PLP-dependent aspartate aminotransferase-like (Major domain)"/>
    <property type="match status" value="1"/>
</dbReference>
<evidence type="ECO:0000313" key="8">
    <source>
        <dbReference type="Proteomes" id="UP000295525"/>
    </source>
</evidence>
<comment type="caution">
    <text evidence="7">The sequence shown here is derived from an EMBL/GenBank/DDBJ whole genome shotgun (WGS) entry which is preliminary data.</text>
</comment>
<evidence type="ECO:0000256" key="4">
    <source>
        <dbReference type="ARBA" id="ARBA00022679"/>
    </source>
</evidence>
<dbReference type="InterPro" id="IPR049704">
    <property type="entry name" value="Aminotrans_3_PPA_site"/>
</dbReference>
<dbReference type="GO" id="GO:0042802">
    <property type="term" value="F:identical protein binding"/>
    <property type="evidence" value="ECO:0007669"/>
    <property type="project" value="TreeGrafter"/>
</dbReference>
<dbReference type="InterPro" id="IPR015422">
    <property type="entry name" value="PyrdxlP-dep_Trfase_small"/>
</dbReference>
<dbReference type="SUPFAM" id="SSF53383">
    <property type="entry name" value="PLP-dependent transferases"/>
    <property type="match status" value="1"/>
</dbReference>
<keyword evidence="5 6" id="KW-0663">Pyridoxal phosphate</keyword>
<dbReference type="RefSeq" id="WP_132584457.1">
    <property type="nucleotide sequence ID" value="NZ_SMAJ01000015.1"/>
</dbReference>
<name>A0A4R3LS47_9BURK</name>
<dbReference type="PANTHER" id="PTHR11986">
    <property type="entry name" value="AMINOTRANSFERASE CLASS III"/>
    <property type="match status" value="1"/>
</dbReference>
<dbReference type="GO" id="GO:0034386">
    <property type="term" value="F:4-aminobutyrate:2-oxoglutarate transaminase activity"/>
    <property type="evidence" value="ECO:0007669"/>
    <property type="project" value="InterPro"/>
</dbReference>
<keyword evidence="8" id="KW-1185">Reference proteome</keyword>
<dbReference type="AlphaFoldDB" id="A0A4R3LS47"/>
<evidence type="ECO:0000256" key="5">
    <source>
        <dbReference type="ARBA" id="ARBA00022898"/>
    </source>
</evidence>
<protein>
    <submittedName>
        <fullName evidence="7">4-aminobutyrate aminotransferase</fullName>
    </submittedName>
</protein>
<dbReference type="InterPro" id="IPR050103">
    <property type="entry name" value="Class-III_PLP-dep_AT"/>
</dbReference>
<dbReference type="Pfam" id="PF00202">
    <property type="entry name" value="Aminotran_3"/>
    <property type="match status" value="1"/>
</dbReference>
<comment type="similarity">
    <text evidence="2 6">Belongs to the class-III pyridoxal-phosphate-dependent aminotransferase family.</text>
</comment>
<evidence type="ECO:0000256" key="3">
    <source>
        <dbReference type="ARBA" id="ARBA00022576"/>
    </source>
</evidence>
<evidence type="ECO:0000256" key="2">
    <source>
        <dbReference type="ARBA" id="ARBA00008954"/>
    </source>
</evidence>
<dbReference type="PROSITE" id="PS00600">
    <property type="entry name" value="AA_TRANSFER_CLASS_3"/>
    <property type="match status" value="1"/>
</dbReference>
<sequence length="423" mass="44884">MNTQNKSWQDRKSSSIPNGIGIMCDFYTERALNAEIWDVEGRRYIDFAAGIAVANTGHCHPKIVAAITEQLGRFTHTAFQVSPYSSYVELAEKINQSTPGQHKKKTAFFTTGAEAVENAVKIARAATGRTGVIAFSGAFHGRTFMGMALTGKVAPYKLGFGPFPGDVYHAPFPNALHGVSTQDSLDAIAALFKADIDPKRVAAIIVEPVQGEGGFNVAPFDFLKGLRALCDQHGILLIADEVQTGFARTGKMFAMEHSGVVPDLMTMAKSLAGGMPLSGVCGRAEIMDAPVPGALGGTYAGNPLALAAALAVQDIIASEKLVERANVTGKKLRNALEALKATTPEIADIRGLGAMIAMEFKHPDSGKPNPEFASQVQKKALKNGLILLTCGVYGNVIRFLFPLTIPDSVLDEGLAILADAVRA</sequence>
<evidence type="ECO:0000313" key="7">
    <source>
        <dbReference type="EMBL" id="TCT03373.1"/>
    </source>
</evidence>
<dbReference type="EMBL" id="SMAJ01000015">
    <property type="protein sequence ID" value="TCT03373.1"/>
    <property type="molecule type" value="Genomic_DNA"/>
</dbReference>
<proteinExistence type="inferred from homology"/>
<dbReference type="Gene3D" id="3.90.1150.10">
    <property type="entry name" value="Aspartate Aminotransferase, domain 1"/>
    <property type="match status" value="1"/>
</dbReference>
<dbReference type="InterPro" id="IPR004632">
    <property type="entry name" value="4NH2But_aminotransferase_bac"/>
</dbReference>
<dbReference type="InterPro" id="IPR015424">
    <property type="entry name" value="PyrdxlP-dep_Trfase"/>
</dbReference>
<evidence type="ECO:0000256" key="6">
    <source>
        <dbReference type="RuleBase" id="RU003560"/>
    </source>
</evidence>
<keyword evidence="3 7" id="KW-0032">Aminotransferase</keyword>
<keyword evidence="4 7" id="KW-0808">Transferase</keyword>
<organism evidence="7 8">
    <name type="scientific">Paralcaligenes ureilyticus</name>
    <dbReference type="NCBI Taxonomy" id="627131"/>
    <lineage>
        <taxon>Bacteria</taxon>
        <taxon>Pseudomonadati</taxon>
        <taxon>Pseudomonadota</taxon>
        <taxon>Betaproteobacteria</taxon>
        <taxon>Burkholderiales</taxon>
        <taxon>Alcaligenaceae</taxon>
        <taxon>Paralcaligenes</taxon>
    </lineage>
</organism>
<dbReference type="NCBIfam" id="TIGR00700">
    <property type="entry name" value="GABAtrnsam"/>
    <property type="match status" value="1"/>
</dbReference>
<comment type="cofactor">
    <cofactor evidence="1">
        <name>pyridoxal 5'-phosphate</name>
        <dbReference type="ChEBI" id="CHEBI:597326"/>
    </cofactor>
</comment>
<dbReference type="OrthoDB" id="3398487at2"/>
<dbReference type="CDD" id="cd00610">
    <property type="entry name" value="OAT_like"/>
    <property type="match status" value="1"/>
</dbReference>
<gene>
    <name evidence="7" type="ORF">EDC26_11530</name>
</gene>
<reference evidence="7 8" key="1">
    <citation type="submission" date="2019-03" db="EMBL/GenBank/DDBJ databases">
        <title>Genomic Encyclopedia of Type Strains, Phase IV (KMG-IV): sequencing the most valuable type-strain genomes for metagenomic binning, comparative biology and taxonomic classification.</title>
        <authorList>
            <person name="Goeker M."/>
        </authorList>
    </citation>
    <scope>NUCLEOTIDE SEQUENCE [LARGE SCALE GENOMIC DNA]</scope>
    <source>
        <strain evidence="7 8">DSM 24591</strain>
    </source>
</reference>
<evidence type="ECO:0000256" key="1">
    <source>
        <dbReference type="ARBA" id="ARBA00001933"/>
    </source>
</evidence>
<dbReference type="PIRSF" id="PIRSF000521">
    <property type="entry name" value="Transaminase_4ab_Lys_Orn"/>
    <property type="match status" value="1"/>
</dbReference>
<dbReference type="GO" id="GO:0009448">
    <property type="term" value="P:gamma-aminobutyric acid metabolic process"/>
    <property type="evidence" value="ECO:0007669"/>
    <property type="project" value="InterPro"/>
</dbReference>
<accession>A0A4R3LS47</accession>
<dbReference type="InterPro" id="IPR005814">
    <property type="entry name" value="Aminotrans_3"/>
</dbReference>